<evidence type="ECO:0000259" key="6">
    <source>
        <dbReference type="PROSITE" id="PS51005"/>
    </source>
</evidence>
<dbReference type="GO" id="GO:0003677">
    <property type="term" value="F:DNA binding"/>
    <property type="evidence" value="ECO:0007669"/>
    <property type="project" value="UniProtKB-KW"/>
</dbReference>
<dbReference type="PANTHER" id="PTHR31719">
    <property type="entry name" value="NAC TRANSCRIPTION FACTOR 56"/>
    <property type="match status" value="1"/>
</dbReference>
<evidence type="ECO:0000256" key="3">
    <source>
        <dbReference type="ARBA" id="ARBA00023163"/>
    </source>
</evidence>
<dbReference type="SUPFAM" id="SSF101941">
    <property type="entry name" value="NAC domain"/>
    <property type="match status" value="1"/>
</dbReference>
<dbReference type="GO" id="GO:0006355">
    <property type="term" value="P:regulation of DNA-templated transcription"/>
    <property type="evidence" value="ECO:0007669"/>
    <property type="project" value="InterPro"/>
</dbReference>
<evidence type="ECO:0000256" key="4">
    <source>
        <dbReference type="ARBA" id="ARBA00023242"/>
    </source>
</evidence>
<reference evidence="7" key="1">
    <citation type="submission" date="2023-07" db="EMBL/GenBank/DDBJ databases">
        <title>draft genome sequence of fig (Ficus carica).</title>
        <authorList>
            <person name="Takahashi T."/>
            <person name="Nishimura K."/>
        </authorList>
    </citation>
    <scope>NUCLEOTIDE SEQUENCE</scope>
</reference>
<evidence type="ECO:0000313" key="8">
    <source>
        <dbReference type="Proteomes" id="UP001187192"/>
    </source>
</evidence>
<feature type="region of interest" description="Disordered" evidence="5">
    <location>
        <begin position="219"/>
        <end position="247"/>
    </location>
</feature>
<sequence>MADENIDFTQWDSWAPGYRFEPTDEELFTYYLIPKSKDQALEPNMIRDISLYDYTPETLSEKYKPQVEGVWYFFTRRTRKSEKGMKYNRVVGDGHWRSSRGRHDVHSNGRKIGSKDTLTFHRLGTTPKVKKGEKTDWIMQEFSLPLDRKRKHEVEEKDTKLDEHVLCRIYKKALHSAIKASRSENKTVKFLPHITALALDTQERCDEVLPISFVEDAAPTTAFPPSPDDHPAIQLADSNDPLRGFDSATHNEHEATATGSLPCMKSGESPLTGLSSNTSDWIIREITLPENLEDHALLRIYKKVPRTTNNKNVQILLHMPISSVEDAAATTTHLPMPNDHPVIWQADSNGFLHGIGSAAHNEHEATAIGSFPCTKSGENSLTGLSSNTFTTVPAARDQPLQSVIRPENLTAMMANLIDAYYPRHSEPSFPQTTSSSSGAGINPQQENDNDSIFGAPEEINPL</sequence>
<keyword evidence="2" id="KW-0238">DNA-binding</keyword>
<feature type="domain" description="NAC" evidence="6">
    <location>
        <begin position="14"/>
        <end position="172"/>
    </location>
</feature>
<keyword evidence="4" id="KW-0539">Nucleus</keyword>
<organism evidence="7 8">
    <name type="scientific">Ficus carica</name>
    <name type="common">Common fig</name>
    <dbReference type="NCBI Taxonomy" id="3494"/>
    <lineage>
        <taxon>Eukaryota</taxon>
        <taxon>Viridiplantae</taxon>
        <taxon>Streptophyta</taxon>
        <taxon>Embryophyta</taxon>
        <taxon>Tracheophyta</taxon>
        <taxon>Spermatophyta</taxon>
        <taxon>Magnoliopsida</taxon>
        <taxon>eudicotyledons</taxon>
        <taxon>Gunneridae</taxon>
        <taxon>Pentapetalae</taxon>
        <taxon>rosids</taxon>
        <taxon>fabids</taxon>
        <taxon>Rosales</taxon>
        <taxon>Moraceae</taxon>
        <taxon>Ficeae</taxon>
        <taxon>Ficus</taxon>
    </lineage>
</organism>
<dbReference type="Proteomes" id="UP001187192">
    <property type="component" value="Unassembled WGS sequence"/>
</dbReference>
<accession>A0AA88IZN2</accession>
<dbReference type="Pfam" id="PF02365">
    <property type="entry name" value="NAM"/>
    <property type="match status" value="1"/>
</dbReference>
<keyword evidence="1" id="KW-0805">Transcription regulation</keyword>
<dbReference type="InterPro" id="IPR003441">
    <property type="entry name" value="NAC-dom"/>
</dbReference>
<dbReference type="PROSITE" id="PS51005">
    <property type="entry name" value="NAC"/>
    <property type="match status" value="1"/>
</dbReference>
<dbReference type="EMBL" id="BTGU01000083">
    <property type="protein sequence ID" value="GMN58999.1"/>
    <property type="molecule type" value="Genomic_DNA"/>
</dbReference>
<feature type="region of interest" description="Disordered" evidence="5">
    <location>
        <begin position="424"/>
        <end position="462"/>
    </location>
</feature>
<dbReference type="AlphaFoldDB" id="A0AA88IZN2"/>
<dbReference type="PANTHER" id="PTHR31719:SF179">
    <property type="entry name" value="OS08G0148400 PROTEIN"/>
    <property type="match status" value="1"/>
</dbReference>
<proteinExistence type="predicted"/>
<evidence type="ECO:0000256" key="5">
    <source>
        <dbReference type="SAM" id="MobiDB-lite"/>
    </source>
</evidence>
<protein>
    <recommendedName>
        <fullName evidence="6">NAC domain-containing protein</fullName>
    </recommendedName>
</protein>
<dbReference type="InterPro" id="IPR036093">
    <property type="entry name" value="NAC_dom_sf"/>
</dbReference>
<gene>
    <name evidence="7" type="ORF">TIFTF001_028093</name>
</gene>
<evidence type="ECO:0000313" key="7">
    <source>
        <dbReference type="EMBL" id="GMN58999.1"/>
    </source>
</evidence>
<keyword evidence="3" id="KW-0804">Transcription</keyword>
<comment type="caution">
    <text evidence="7">The sequence shown here is derived from an EMBL/GenBank/DDBJ whole genome shotgun (WGS) entry which is preliminary data.</text>
</comment>
<feature type="compositionally biased region" description="Polar residues" evidence="5">
    <location>
        <begin position="428"/>
        <end position="446"/>
    </location>
</feature>
<keyword evidence="8" id="KW-1185">Reference proteome</keyword>
<dbReference type="Gene3D" id="2.170.150.80">
    <property type="entry name" value="NAC domain"/>
    <property type="match status" value="1"/>
</dbReference>
<evidence type="ECO:0000256" key="1">
    <source>
        <dbReference type="ARBA" id="ARBA00023015"/>
    </source>
</evidence>
<evidence type="ECO:0000256" key="2">
    <source>
        <dbReference type="ARBA" id="ARBA00023125"/>
    </source>
</evidence>
<name>A0AA88IZN2_FICCA</name>